<protein>
    <submittedName>
        <fullName evidence="1">Uncharacterized protein</fullName>
    </submittedName>
</protein>
<dbReference type="EMBL" id="FOMZ01000016">
    <property type="protein sequence ID" value="SFE54533.1"/>
    <property type="molecule type" value="Genomic_DNA"/>
</dbReference>
<dbReference type="RefSeq" id="WP_092929213.1">
    <property type="nucleotide sequence ID" value="NZ_FOMZ01000016.1"/>
</dbReference>
<evidence type="ECO:0000313" key="1">
    <source>
        <dbReference type="EMBL" id="SFE54533.1"/>
    </source>
</evidence>
<dbReference type="AlphaFoldDB" id="A0A1I2BGX4"/>
<evidence type="ECO:0000313" key="2">
    <source>
        <dbReference type="Proteomes" id="UP000198716"/>
    </source>
</evidence>
<dbReference type="Gene3D" id="2.60.120.260">
    <property type="entry name" value="Galactose-binding domain-like"/>
    <property type="match status" value="1"/>
</dbReference>
<name>A0A1I2BGX4_9ACTN</name>
<organism evidence="1 2">
    <name type="scientific">Actinopolyspora alba</name>
    <dbReference type="NCBI Taxonomy" id="673379"/>
    <lineage>
        <taxon>Bacteria</taxon>
        <taxon>Bacillati</taxon>
        <taxon>Actinomycetota</taxon>
        <taxon>Actinomycetes</taxon>
        <taxon>Actinopolysporales</taxon>
        <taxon>Actinopolysporaceae</taxon>
        <taxon>Actinopolyspora</taxon>
        <taxon>Actinopolyspora alba group</taxon>
    </lineage>
</organism>
<accession>A0A1I2BGX4</accession>
<gene>
    <name evidence="1" type="ORF">SAMN04487819_11662</name>
</gene>
<sequence>MATTYLGRLGGLRQIRPRTDISTKPTRIGGTHTALSGRRTVDYLGTQLTHTLALPRMRPDEYAFFQAIHERHVPGPLRLLWPADIGRNRLSRSSASMSRGGQDLSTLDATGGSLTGTGAWPSAAPPVGRGVRWVNAGPGEAIRIDRGRPAPVLEGETVTASLYVRSTAEDEVQLGLNHYGDDGAGGGYLGSPTLADPVTLTADTWTRLSVTTTPGVATWAVSPAVLLVSQPSGSSEITLAAAQVEAAASASDWTQGGGAPVVVVDEMPTTRPYVPYVTPELTLMEV</sequence>
<reference evidence="2" key="1">
    <citation type="submission" date="2016-10" db="EMBL/GenBank/DDBJ databases">
        <authorList>
            <person name="Varghese N."/>
            <person name="Submissions S."/>
        </authorList>
    </citation>
    <scope>NUCLEOTIDE SEQUENCE [LARGE SCALE GENOMIC DNA]</scope>
    <source>
        <strain evidence="2">DSM 45004</strain>
    </source>
</reference>
<dbReference type="Proteomes" id="UP000198716">
    <property type="component" value="Unassembled WGS sequence"/>
</dbReference>
<proteinExistence type="predicted"/>
<keyword evidence="2" id="KW-1185">Reference proteome</keyword>